<evidence type="ECO:0000313" key="1">
    <source>
        <dbReference type="EMBL" id="CEK63819.1"/>
    </source>
</evidence>
<dbReference type="AlphaFoldDB" id="A0A0B6Z595"/>
<organism evidence="1">
    <name type="scientific">Arion vulgaris</name>
    <dbReference type="NCBI Taxonomy" id="1028688"/>
    <lineage>
        <taxon>Eukaryota</taxon>
        <taxon>Metazoa</taxon>
        <taxon>Spiralia</taxon>
        <taxon>Lophotrochozoa</taxon>
        <taxon>Mollusca</taxon>
        <taxon>Gastropoda</taxon>
        <taxon>Heterobranchia</taxon>
        <taxon>Euthyneura</taxon>
        <taxon>Panpulmonata</taxon>
        <taxon>Eupulmonata</taxon>
        <taxon>Stylommatophora</taxon>
        <taxon>Helicina</taxon>
        <taxon>Arionoidea</taxon>
        <taxon>Arionidae</taxon>
        <taxon>Arion</taxon>
    </lineage>
</organism>
<reference evidence="1" key="1">
    <citation type="submission" date="2014-12" db="EMBL/GenBank/DDBJ databases">
        <title>Insight into the proteome of Arion vulgaris.</title>
        <authorList>
            <person name="Aradska J."/>
            <person name="Bulat T."/>
            <person name="Smidak R."/>
            <person name="Sarate P."/>
            <person name="Gangsoo J."/>
            <person name="Sialana F."/>
            <person name="Bilban M."/>
            <person name="Lubec G."/>
        </authorList>
    </citation>
    <scope>NUCLEOTIDE SEQUENCE</scope>
    <source>
        <tissue evidence="1">Skin</tissue>
    </source>
</reference>
<dbReference type="EMBL" id="HACG01016954">
    <property type="protein sequence ID" value="CEK63819.1"/>
    <property type="molecule type" value="Transcribed_RNA"/>
</dbReference>
<protein>
    <submittedName>
        <fullName evidence="1">Uncharacterized protein</fullName>
    </submittedName>
</protein>
<sequence>ELDVIPYSQFELTEDFLSETKQSQENMRKGGHRTKSCGALVKRRSSRISSFCFSHSNSLSHSSSSMSSKSNSELANFDCTVRQAKLKLRRSLAQQNKAASLLSVFQFLIDETKKTSPSLEFEL</sequence>
<feature type="non-terminal residue" evidence="1">
    <location>
        <position position="123"/>
    </location>
</feature>
<accession>A0A0B6Z595</accession>
<gene>
    <name evidence="1" type="primary">ORF49613</name>
</gene>
<proteinExistence type="predicted"/>
<name>A0A0B6Z595_9EUPU</name>
<feature type="non-terminal residue" evidence="1">
    <location>
        <position position="1"/>
    </location>
</feature>